<evidence type="ECO:0000313" key="6">
    <source>
        <dbReference type="Proteomes" id="UP000293360"/>
    </source>
</evidence>
<evidence type="ECO:0000256" key="1">
    <source>
        <dbReference type="ARBA" id="ARBA00022617"/>
    </source>
</evidence>
<dbReference type="Proteomes" id="UP000293360">
    <property type="component" value="Unassembled WGS sequence"/>
</dbReference>
<accession>A0A4Q4TG00</accession>
<dbReference type="PRINTS" id="PR00385">
    <property type="entry name" value="P450"/>
</dbReference>
<dbReference type="SUPFAM" id="SSF48264">
    <property type="entry name" value="Cytochrome P450"/>
    <property type="match status" value="1"/>
</dbReference>
<dbReference type="Pfam" id="PF00067">
    <property type="entry name" value="p450"/>
    <property type="match status" value="1"/>
</dbReference>
<dbReference type="InterPro" id="IPR036396">
    <property type="entry name" value="Cyt_P450_sf"/>
</dbReference>
<keyword evidence="2 4" id="KW-0479">Metal-binding</keyword>
<gene>
    <name evidence="5" type="ORF">DL764_003592</name>
</gene>
<dbReference type="GO" id="GO:0004497">
    <property type="term" value="F:monooxygenase activity"/>
    <property type="evidence" value="ECO:0007669"/>
    <property type="project" value="InterPro"/>
</dbReference>
<comment type="cofactor">
    <cofactor evidence="4">
        <name>heme</name>
        <dbReference type="ChEBI" id="CHEBI:30413"/>
    </cofactor>
</comment>
<dbReference type="GO" id="GO:0016705">
    <property type="term" value="F:oxidoreductase activity, acting on paired donors, with incorporation or reduction of molecular oxygen"/>
    <property type="evidence" value="ECO:0007669"/>
    <property type="project" value="InterPro"/>
</dbReference>
<keyword evidence="3 4" id="KW-0408">Iron</keyword>
<dbReference type="PANTHER" id="PTHR24305:SF236">
    <property type="entry name" value="PISATIN DEMETHYLASE"/>
    <property type="match status" value="1"/>
</dbReference>
<evidence type="ECO:0008006" key="7">
    <source>
        <dbReference type="Google" id="ProtNLM"/>
    </source>
</evidence>
<protein>
    <recommendedName>
        <fullName evidence="7">Cytochrome P450</fullName>
    </recommendedName>
</protein>
<dbReference type="PRINTS" id="PR00463">
    <property type="entry name" value="EP450I"/>
</dbReference>
<dbReference type="InterPro" id="IPR001128">
    <property type="entry name" value="Cyt_P450"/>
</dbReference>
<organism evidence="5 6">
    <name type="scientific">Monosporascus ibericus</name>
    <dbReference type="NCBI Taxonomy" id="155417"/>
    <lineage>
        <taxon>Eukaryota</taxon>
        <taxon>Fungi</taxon>
        <taxon>Dikarya</taxon>
        <taxon>Ascomycota</taxon>
        <taxon>Pezizomycotina</taxon>
        <taxon>Sordariomycetes</taxon>
        <taxon>Xylariomycetidae</taxon>
        <taxon>Xylariales</taxon>
        <taxon>Xylariales incertae sedis</taxon>
        <taxon>Monosporascus</taxon>
    </lineage>
</organism>
<reference evidence="5 6" key="1">
    <citation type="submission" date="2018-06" db="EMBL/GenBank/DDBJ databases">
        <title>Complete Genomes of Monosporascus.</title>
        <authorList>
            <person name="Robinson A.J."/>
            <person name="Natvig D.O."/>
        </authorList>
    </citation>
    <scope>NUCLEOTIDE SEQUENCE [LARGE SCALE GENOMIC DNA]</scope>
    <source>
        <strain evidence="5 6">CBS 110550</strain>
    </source>
</reference>
<evidence type="ECO:0000256" key="4">
    <source>
        <dbReference type="PIRSR" id="PIRSR602401-1"/>
    </source>
</evidence>
<dbReference type="CDD" id="cd11060">
    <property type="entry name" value="CYP57A1-like"/>
    <property type="match status" value="1"/>
</dbReference>
<dbReference type="OrthoDB" id="1470350at2759"/>
<evidence type="ECO:0000313" key="5">
    <source>
        <dbReference type="EMBL" id="RYP05775.1"/>
    </source>
</evidence>
<name>A0A4Q4TG00_9PEZI</name>
<dbReference type="Gene3D" id="1.10.630.10">
    <property type="entry name" value="Cytochrome P450"/>
    <property type="match status" value="1"/>
</dbReference>
<keyword evidence="6" id="KW-1185">Reference proteome</keyword>
<comment type="caution">
    <text evidence="5">The sequence shown here is derived from an EMBL/GenBank/DDBJ whole genome shotgun (WGS) entry which is preliminary data.</text>
</comment>
<dbReference type="GO" id="GO:0005506">
    <property type="term" value="F:iron ion binding"/>
    <property type="evidence" value="ECO:0007669"/>
    <property type="project" value="InterPro"/>
</dbReference>
<dbReference type="PANTHER" id="PTHR24305">
    <property type="entry name" value="CYTOCHROME P450"/>
    <property type="match status" value="1"/>
</dbReference>
<dbReference type="STRING" id="155417.A0A4Q4TG00"/>
<keyword evidence="1 4" id="KW-0349">Heme</keyword>
<feature type="binding site" description="axial binding residue" evidence="4">
    <location>
        <position position="450"/>
    </location>
    <ligand>
        <name>heme</name>
        <dbReference type="ChEBI" id="CHEBI:30413"/>
    </ligand>
    <ligandPart>
        <name>Fe</name>
        <dbReference type="ChEBI" id="CHEBI:18248"/>
    </ligandPart>
</feature>
<dbReference type="InterPro" id="IPR050121">
    <property type="entry name" value="Cytochrome_P450_monoxygenase"/>
</dbReference>
<dbReference type="InterPro" id="IPR002401">
    <property type="entry name" value="Cyt_P450_E_grp-I"/>
</dbReference>
<evidence type="ECO:0000256" key="3">
    <source>
        <dbReference type="ARBA" id="ARBA00023004"/>
    </source>
</evidence>
<dbReference type="EMBL" id="QJNU01000157">
    <property type="protein sequence ID" value="RYP05775.1"/>
    <property type="molecule type" value="Genomic_DNA"/>
</dbReference>
<sequence>MDALSQLYDLWWLLASATLALYVYHKVQTYRRLSAFKGPLGVGLTEFWHTWAFLTWKSHLWYNEVCDRHGPIARVGPNDLVTSLPELLTHMSAVRSPYSRGAWYNRATRFQPGKDHTFSELDEEKHKQRRQQIAHGYSGKENLALESSIDKHVDELVQLIRSKYLSTDAQSKPMDFARKIQYFTLDVISNVGFGEPFGNLRSDQDVNEYAKAGEIGLRVTTVGLALGLTWFLQLPLVARILGPSENDVVGFGRMIRNARSIVETRLKRETSDRSDMLASFVRHGLNAEELVSESVLQIIAGSDTTATALRAIMLYLLSHPRVYSKLQAEIDAAVRKGYPGIIPDSEARKLRYLQAVIKEGLRIHPPITDSVPKRVPDGGDTVVVDGKPIFLPGGTNISYAAWPLHRSKAIFGEDAEEFRPERWLLEKDEKKLSEMNRTHELVFGYGKYQCLGRPVALMEIGKAVFELHFTNSLCHIKE</sequence>
<proteinExistence type="predicted"/>
<dbReference type="GO" id="GO:0020037">
    <property type="term" value="F:heme binding"/>
    <property type="evidence" value="ECO:0007669"/>
    <property type="project" value="InterPro"/>
</dbReference>
<evidence type="ECO:0000256" key="2">
    <source>
        <dbReference type="ARBA" id="ARBA00022723"/>
    </source>
</evidence>
<dbReference type="AlphaFoldDB" id="A0A4Q4TG00"/>